<dbReference type="HOGENOM" id="CLU_048444_1_0_1"/>
<reference evidence="2" key="1">
    <citation type="journal article" date="2015" name="Genome Announc.">
        <title>Genome sequence of the AIDS-associated pathogen Penicillium marneffei (ATCC18224) and its near taxonomic relative Talaromyces stipitatus (ATCC10500).</title>
        <authorList>
            <person name="Nierman W.C."/>
            <person name="Fedorova-Abrams N.D."/>
            <person name="Andrianopoulos A."/>
        </authorList>
    </citation>
    <scope>NUCLEOTIDE SEQUENCE [LARGE SCALE GENOMIC DNA]</scope>
    <source>
        <strain evidence="2">ATCC 10500 / CBS 375.48 / QM 6759 / NRRL 1006</strain>
    </source>
</reference>
<evidence type="ECO:0008006" key="3">
    <source>
        <dbReference type="Google" id="ProtNLM"/>
    </source>
</evidence>
<dbReference type="GeneID" id="8103060"/>
<dbReference type="EMBL" id="EQ962658">
    <property type="protein sequence ID" value="EED14136.1"/>
    <property type="molecule type" value="Genomic_DNA"/>
</dbReference>
<dbReference type="eggNOG" id="ENOG502S342">
    <property type="taxonomic scope" value="Eukaryota"/>
</dbReference>
<keyword evidence="2" id="KW-1185">Reference proteome</keyword>
<gene>
    <name evidence="1" type="ORF">TSTA_103570</name>
</gene>
<organism evidence="1 2">
    <name type="scientific">Talaromyces stipitatus (strain ATCC 10500 / CBS 375.48 / QM 6759 / NRRL 1006)</name>
    <name type="common">Penicillium stipitatum</name>
    <dbReference type="NCBI Taxonomy" id="441959"/>
    <lineage>
        <taxon>Eukaryota</taxon>
        <taxon>Fungi</taxon>
        <taxon>Dikarya</taxon>
        <taxon>Ascomycota</taxon>
        <taxon>Pezizomycotina</taxon>
        <taxon>Eurotiomycetes</taxon>
        <taxon>Eurotiomycetidae</taxon>
        <taxon>Eurotiales</taxon>
        <taxon>Trichocomaceae</taxon>
        <taxon>Talaromyces</taxon>
        <taxon>Talaromyces sect. Talaromyces</taxon>
    </lineage>
</organism>
<accession>B8MNP7</accession>
<dbReference type="STRING" id="441959.B8MNP7"/>
<dbReference type="InParanoid" id="B8MNP7"/>
<protein>
    <recommendedName>
        <fullName evidence="3">AB hydrolase-1 domain-containing protein</fullName>
    </recommendedName>
</protein>
<dbReference type="InterPro" id="IPR029058">
    <property type="entry name" value="AB_hydrolase_fold"/>
</dbReference>
<dbReference type="SUPFAM" id="SSF53474">
    <property type="entry name" value="alpha/beta-Hydrolases"/>
    <property type="match status" value="1"/>
</dbReference>
<dbReference type="VEuPathDB" id="FungiDB:TSTA_103570"/>
<evidence type="ECO:0000313" key="1">
    <source>
        <dbReference type="EMBL" id="EED14136.1"/>
    </source>
</evidence>
<proteinExistence type="predicted"/>
<dbReference type="Proteomes" id="UP000001745">
    <property type="component" value="Unassembled WGS sequence"/>
</dbReference>
<sequence length="366" mass="40986">MPSPISPLNSYNAPPTPTLSTQTFHIAGIQTTVYGLSELVSDVSEVVCIWLLHPRLDSQKDMAEVAKRIVHDHYQRYSDDLTAGKKRTKRGMIAVSFDARNHGSREVDRLANEVWRTGNENHASDMFSVYSGTAQDVSTLIDFLPAYIFPTSQHSITAHFALGISLGGHTTWLTLVHEPRITTGIIIVGMPDYISLMTDRARLSKLSSWFQPSNEEPGSQFLGSRHFPSSLLEVVLKRDPAAFLMVSIPDDLPEEEYDVRAVGVINRYLGRKRILCLSGEDDKLVPYRFTESFMKWLMRHSISGSTAVMGGGKGPVKKADVYLEDTVYECTGHEFTEAMMSDALQFIHKSVLELDERNKAEMKSNL</sequence>
<dbReference type="PANTHER" id="PTHR47381:SF3">
    <property type="entry name" value="ALPHA_BETA-HYDROLASES SUPERFAMILY PROTEIN"/>
    <property type="match status" value="1"/>
</dbReference>
<dbReference type="RefSeq" id="XP_002486374.1">
    <property type="nucleotide sequence ID" value="XM_002486329.1"/>
</dbReference>
<dbReference type="PANTHER" id="PTHR47381">
    <property type="entry name" value="ALPHA/BETA-HYDROLASES SUPERFAMILY PROTEIN"/>
    <property type="match status" value="1"/>
</dbReference>
<dbReference type="Gene3D" id="3.40.50.1820">
    <property type="entry name" value="alpha/beta hydrolase"/>
    <property type="match status" value="1"/>
</dbReference>
<dbReference type="OrthoDB" id="2152248at2759"/>
<dbReference type="PhylomeDB" id="B8MNP7"/>
<evidence type="ECO:0000313" key="2">
    <source>
        <dbReference type="Proteomes" id="UP000001745"/>
    </source>
</evidence>
<name>B8MNP7_TALSN</name>
<dbReference type="OMA" id="APVTCLW"/>
<dbReference type="AlphaFoldDB" id="B8MNP7"/>